<keyword evidence="8" id="KW-0282">Flagellum</keyword>
<dbReference type="PIRSF" id="PIRSF039090">
    <property type="entry name" value="Flis"/>
    <property type="match status" value="1"/>
</dbReference>
<dbReference type="PANTHER" id="PTHR34773">
    <property type="entry name" value="FLAGELLAR SECRETION CHAPERONE FLIS"/>
    <property type="match status" value="1"/>
</dbReference>
<evidence type="ECO:0000313" key="8">
    <source>
        <dbReference type="EMBL" id="MFC6334899.1"/>
    </source>
</evidence>
<comment type="similarity">
    <text evidence="2 6">Belongs to the FliS family.</text>
</comment>
<dbReference type="Pfam" id="PF02561">
    <property type="entry name" value="FliS"/>
    <property type="match status" value="1"/>
</dbReference>
<feature type="coiled-coil region" evidence="7">
    <location>
        <begin position="33"/>
        <end position="61"/>
    </location>
</feature>
<evidence type="ECO:0000256" key="6">
    <source>
        <dbReference type="PIRNR" id="PIRNR039090"/>
    </source>
</evidence>
<keyword evidence="3 6" id="KW-0963">Cytoplasm</keyword>
<dbReference type="SUPFAM" id="SSF101116">
    <property type="entry name" value="Flagellar export chaperone FliS"/>
    <property type="match status" value="1"/>
</dbReference>
<proteinExistence type="inferred from homology"/>
<dbReference type="NCBIfam" id="TIGR00208">
    <property type="entry name" value="fliS"/>
    <property type="match status" value="1"/>
</dbReference>
<keyword evidence="8" id="KW-0969">Cilium</keyword>
<keyword evidence="7" id="KW-0175">Coiled coil</keyword>
<name>A0ABW1VBI4_9BACL</name>
<dbReference type="InterPro" id="IPR003713">
    <property type="entry name" value="FliS"/>
</dbReference>
<dbReference type="InterPro" id="IPR036584">
    <property type="entry name" value="FliS_sf"/>
</dbReference>
<gene>
    <name evidence="8" type="primary">fliS</name>
    <name evidence="8" type="ORF">ACFP56_19895</name>
</gene>
<keyword evidence="8" id="KW-0966">Cell projection</keyword>
<comment type="caution">
    <text evidence="8">The sequence shown here is derived from an EMBL/GenBank/DDBJ whole genome shotgun (WGS) entry which is preliminary data.</text>
</comment>
<dbReference type="Proteomes" id="UP001596233">
    <property type="component" value="Unassembled WGS sequence"/>
</dbReference>
<dbReference type="PANTHER" id="PTHR34773:SF1">
    <property type="entry name" value="FLAGELLAR SECRETION CHAPERONE FLIS"/>
    <property type="match status" value="1"/>
</dbReference>
<evidence type="ECO:0000313" key="9">
    <source>
        <dbReference type="Proteomes" id="UP001596233"/>
    </source>
</evidence>
<keyword evidence="4 6" id="KW-1005">Bacterial flagellum biogenesis</keyword>
<evidence type="ECO:0000256" key="5">
    <source>
        <dbReference type="ARBA" id="ARBA00023186"/>
    </source>
</evidence>
<evidence type="ECO:0000256" key="2">
    <source>
        <dbReference type="ARBA" id="ARBA00008787"/>
    </source>
</evidence>
<sequence length="130" mass="14803">MISNLNGYQAYQKNKYETASPHRLITMLYEGAIRFATRAINQIEQNNLEETNNAIKRFQDIIYELISCLNFNDGKEVAVGLNSLYMYVIELSIKGNIEQSAEPLQEAIGIITEIKASWEQIAKEVNITNV</sequence>
<accession>A0ABW1VBI4</accession>
<evidence type="ECO:0000256" key="1">
    <source>
        <dbReference type="ARBA" id="ARBA00004514"/>
    </source>
</evidence>
<dbReference type="Gene3D" id="1.20.120.340">
    <property type="entry name" value="Flagellar protein FliS"/>
    <property type="match status" value="1"/>
</dbReference>
<dbReference type="CDD" id="cd16098">
    <property type="entry name" value="FliS"/>
    <property type="match status" value="1"/>
</dbReference>
<evidence type="ECO:0000256" key="4">
    <source>
        <dbReference type="ARBA" id="ARBA00022795"/>
    </source>
</evidence>
<organism evidence="8 9">
    <name type="scientific">Paenibacillus septentrionalis</name>
    <dbReference type="NCBI Taxonomy" id="429342"/>
    <lineage>
        <taxon>Bacteria</taxon>
        <taxon>Bacillati</taxon>
        <taxon>Bacillota</taxon>
        <taxon>Bacilli</taxon>
        <taxon>Bacillales</taxon>
        <taxon>Paenibacillaceae</taxon>
        <taxon>Paenibacillus</taxon>
    </lineage>
</organism>
<keyword evidence="5" id="KW-0143">Chaperone</keyword>
<dbReference type="EMBL" id="JBHSTE010000008">
    <property type="protein sequence ID" value="MFC6334899.1"/>
    <property type="molecule type" value="Genomic_DNA"/>
</dbReference>
<keyword evidence="9" id="KW-1185">Reference proteome</keyword>
<reference evidence="9" key="1">
    <citation type="journal article" date="2019" name="Int. J. Syst. Evol. Microbiol.">
        <title>The Global Catalogue of Microorganisms (GCM) 10K type strain sequencing project: providing services to taxonomists for standard genome sequencing and annotation.</title>
        <authorList>
            <consortium name="The Broad Institute Genomics Platform"/>
            <consortium name="The Broad Institute Genome Sequencing Center for Infectious Disease"/>
            <person name="Wu L."/>
            <person name="Ma J."/>
        </authorList>
    </citation>
    <scope>NUCLEOTIDE SEQUENCE [LARGE SCALE GENOMIC DNA]</scope>
    <source>
        <strain evidence="9">PCU 280</strain>
    </source>
</reference>
<protein>
    <recommendedName>
        <fullName evidence="6">Flagellar secretion chaperone FliS</fullName>
    </recommendedName>
</protein>
<dbReference type="RefSeq" id="WP_379237907.1">
    <property type="nucleotide sequence ID" value="NZ_JBHSTE010000008.1"/>
</dbReference>
<comment type="subcellular location">
    <subcellularLocation>
        <location evidence="1 6">Cytoplasm</location>
        <location evidence="1 6">Cytosol</location>
    </subcellularLocation>
</comment>
<evidence type="ECO:0000256" key="7">
    <source>
        <dbReference type="SAM" id="Coils"/>
    </source>
</evidence>
<evidence type="ECO:0000256" key="3">
    <source>
        <dbReference type="ARBA" id="ARBA00022490"/>
    </source>
</evidence>